<feature type="domain" description="HTH lacI-type" evidence="4">
    <location>
        <begin position="3"/>
        <end position="57"/>
    </location>
</feature>
<accession>A0A317PGV9</accession>
<dbReference type="SMART" id="SM00354">
    <property type="entry name" value="HTH_LACI"/>
    <property type="match status" value="1"/>
</dbReference>
<keyword evidence="1" id="KW-0805">Transcription regulation</keyword>
<evidence type="ECO:0000256" key="1">
    <source>
        <dbReference type="ARBA" id="ARBA00023015"/>
    </source>
</evidence>
<dbReference type="Pfam" id="PF13407">
    <property type="entry name" value="Peripla_BP_4"/>
    <property type="match status" value="1"/>
</dbReference>
<dbReference type="SUPFAM" id="SSF53822">
    <property type="entry name" value="Periplasmic binding protein-like I"/>
    <property type="match status" value="1"/>
</dbReference>
<evidence type="ECO:0000313" key="5">
    <source>
        <dbReference type="EMBL" id="PWV97145.1"/>
    </source>
</evidence>
<dbReference type="EMBL" id="QGTR01000007">
    <property type="protein sequence ID" value="PWV97145.1"/>
    <property type="molecule type" value="Genomic_DNA"/>
</dbReference>
<dbReference type="CDD" id="cd06307">
    <property type="entry name" value="PBP1_sugar_binding"/>
    <property type="match status" value="1"/>
</dbReference>
<protein>
    <submittedName>
        <fullName evidence="5">LacI family transcriptional regulator</fullName>
    </submittedName>
</protein>
<name>A0A317PGV9_9HYPH</name>
<dbReference type="Gene3D" id="1.10.260.40">
    <property type="entry name" value="lambda repressor-like DNA-binding domains"/>
    <property type="match status" value="1"/>
</dbReference>
<dbReference type="InterPro" id="IPR010982">
    <property type="entry name" value="Lambda_DNA-bd_dom_sf"/>
</dbReference>
<evidence type="ECO:0000259" key="4">
    <source>
        <dbReference type="PROSITE" id="PS50932"/>
    </source>
</evidence>
<dbReference type="PROSITE" id="PS00356">
    <property type="entry name" value="HTH_LACI_1"/>
    <property type="match status" value="1"/>
</dbReference>
<dbReference type="InterPro" id="IPR028082">
    <property type="entry name" value="Peripla_BP_I"/>
</dbReference>
<proteinExistence type="predicted"/>
<reference evidence="5 6" key="1">
    <citation type="submission" date="2018-05" db="EMBL/GenBank/DDBJ databases">
        <title>Genomic Encyclopedia of Type Strains, Phase IV (KMG-IV): sequencing the most valuable type-strain genomes for metagenomic binning, comparative biology and taxonomic classification.</title>
        <authorList>
            <person name="Goeker M."/>
        </authorList>
    </citation>
    <scope>NUCLEOTIDE SEQUENCE [LARGE SCALE GENOMIC DNA]</scope>
    <source>
        <strain evidence="5 6">DSM 16791</strain>
    </source>
</reference>
<comment type="caution">
    <text evidence="5">The sequence shown here is derived from an EMBL/GenBank/DDBJ whole genome shotgun (WGS) entry which is preliminary data.</text>
</comment>
<dbReference type="CDD" id="cd01392">
    <property type="entry name" value="HTH_LacI"/>
    <property type="match status" value="1"/>
</dbReference>
<dbReference type="AlphaFoldDB" id="A0A317PGV9"/>
<dbReference type="SUPFAM" id="SSF47413">
    <property type="entry name" value="lambda repressor-like DNA-binding domains"/>
    <property type="match status" value="1"/>
</dbReference>
<evidence type="ECO:0000256" key="2">
    <source>
        <dbReference type="ARBA" id="ARBA00023125"/>
    </source>
</evidence>
<dbReference type="Proteomes" id="UP000246352">
    <property type="component" value="Unassembled WGS sequence"/>
</dbReference>
<dbReference type="PANTHER" id="PTHR30146">
    <property type="entry name" value="LACI-RELATED TRANSCRIPTIONAL REPRESSOR"/>
    <property type="match status" value="1"/>
</dbReference>
<keyword evidence="3" id="KW-0804">Transcription</keyword>
<dbReference type="Pfam" id="PF00356">
    <property type="entry name" value="LacI"/>
    <property type="match status" value="1"/>
</dbReference>
<dbReference type="GO" id="GO:0003700">
    <property type="term" value="F:DNA-binding transcription factor activity"/>
    <property type="evidence" value="ECO:0007669"/>
    <property type="project" value="TreeGrafter"/>
</dbReference>
<organism evidence="5 6">
    <name type="scientific">Hoeflea marina</name>
    <dbReference type="NCBI Taxonomy" id="274592"/>
    <lineage>
        <taxon>Bacteria</taxon>
        <taxon>Pseudomonadati</taxon>
        <taxon>Pseudomonadota</taxon>
        <taxon>Alphaproteobacteria</taxon>
        <taxon>Hyphomicrobiales</taxon>
        <taxon>Rhizobiaceae</taxon>
        <taxon>Hoeflea</taxon>
    </lineage>
</organism>
<sequence length="340" mass="36204">MRPTVHDIATIAGVSLATVDRVLNGRPGVRRQTIAKVETAVQSLGYVRDVTAANLARRRVYPLVFILPEGPNSFMRNLEREVHAASERSSDERTSIRLVTVPAFDAKAMAAALDRLSADEVAGVALVATDTTSVVASVDRLVSDGVPVVTLVSDLPGSRRSHFCGIDNVAAGRTAAGLIGRFASRPSGKVLVVAGSMRLSDHTGRASGFAEVMAREFPQLSIMGPVEGRDDSNMVRKVVSVALDAHPEITAIYNLGAGNRGLVEALSGHRGARPAVVAHEVTEHSRRALADGLIDAVINQDCGHEVRSAIRVLKARADGLDPVAAQERIRIDIFLRDNLP</sequence>
<dbReference type="Gene3D" id="3.40.50.2300">
    <property type="match status" value="2"/>
</dbReference>
<gene>
    <name evidence="5" type="ORF">DFR52_10756</name>
</gene>
<evidence type="ECO:0000313" key="6">
    <source>
        <dbReference type="Proteomes" id="UP000246352"/>
    </source>
</evidence>
<keyword evidence="6" id="KW-1185">Reference proteome</keyword>
<dbReference type="GO" id="GO:0000976">
    <property type="term" value="F:transcription cis-regulatory region binding"/>
    <property type="evidence" value="ECO:0007669"/>
    <property type="project" value="TreeGrafter"/>
</dbReference>
<dbReference type="PANTHER" id="PTHR30146:SF152">
    <property type="entry name" value="TRANSCRIPTIONAL REGULATORY PROTEIN"/>
    <property type="match status" value="1"/>
</dbReference>
<dbReference type="InterPro" id="IPR025997">
    <property type="entry name" value="SBP_2_dom"/>
</dbReference>
<dbReference type="OrthoDB" id="9805774at2"/>
<dbReference type="RefSeq" id="WP_110034218.1">
    <property type="nucleotide sequence ID" value="NZ_QGTR01000007.1"/>
</dbReference>
<keyword evidence="2" id="KW-0238">DNA-binding</keyword>
<dbReference type="PROSITE" id="PS50932">
    <property type="entry name" value="HTH_LACI_2"/>
    <property type="match status" value="1"/>
</dbReference>
<dbReference type="InterPro" id="IPR000843">
    <property type="entry name" value="HTH_LacI"/>
</dbReference>
<evidence type="ECO:0000256" key="3">
    <source>
        <dbReference type="ARBA" id="ARBA00023163"/>
    </source>
</evidence>